<feature type="signal peptide" evidence="2">
    <location>
        <begin position="1"/>
        <end position="18"/>
    </location>
</feature>
<feature type="chain" id="PRO_5008917485" description="Fam-a protein" evidence="2">
    <location>
        <begin position="19"/>
        <end position="248"/>
    </location>
</feature>
<evidence type="ECO:0000313" key="3">
    <source>
        <dbReference type="EMBL" id="SCL97576.1"/>
    </source>
</evidence>
<protein>
    <recommendedName>
        <fullName evidence="5">Fam-a protein</fullName>
    </recommendedName>
</protein>
<evidence type="ECO:0000256" key="2">
    <source>
        <dbReference type="SAM" id="SignalP"/>
    </source>
</evidence>
<dbReference type="EMBL" id="FMIO01000530">
    <property type="protein sequence ID" value="SCL97576.1"/>
    <property type="molecule type" value="Genomic_DNA"/>
</dbReference>
<name>A0A1D3LB51_PLACE</name>
<evidence type="ECO:0000256" key="1">
    <source>
        <dbReference type="SAM" id="MobiDB-lite"/>
    </source>
</evidence>
<organism evidence="3 4">
    <name type="scientific">Plasmodium chabaudi adami</name>
    <dbReference type="NCBI Taxonomy" id="5826"/>
    <lineage>
        <taxon>Eukaryota</taxon>
        <taxon>Sar</taxon>
        <taxon>Alveolata</taxon>
        <taxon>Apicomplexa</taxon>
        <taxon>Aconoidasida</taxon>
        <taxon>Haemosporida</taxon>
        <taxon>Plasmodiidae</taxon>
        <taxon>Plasmodium</taxon>
        <taxon>Plasmodium (Vinckeia)</taxon>
    </lineage>
</organism>
<feature type="non-terminal residue" evidence="3">
    <location>
        <position position="1"/>
    </location>
</feature>
<dbReference type="AlphaFoldDB" id="A0A1D3LB51"/>
<evidence type="ECO:0000313" key="4">
    <source>
        <dbReference type="Proteomes" id="UP000195879"/>
    </source>
</evidence>
<keyword evidence="2" id="KW-0732">Signal</keyword>
<gene>
    <name evidence="3" type="ORF">PCHDK_000554600</name>
</gene>
<evidence type="ECO:0008006" key="5">
    <source>
        <dbReference type="Google" id="ProtNLM"/>
    </source>
</evidence>
<feature type="region of interest" description="Disordered" evidence="1">
    <location>
        <begin position="23"/>
        <end position="46"/>
    </location>
</feature>
<dbReference type="Proteomes" id="UP000195879">
    <property type="component" value="Unassembled WGS sequence"/>
</dbReference>
<sequence length="248" mass="28886">TVFVLLSLLVCASNRIIASESVPDVDDSNSVSTKNIASSNENHEETEKATEIMDEVIYYTKYHSNYNNGPKNFYLTTRRANICFTKNDYAYVEIFHLKILNPNMYNDIVKMLYETKDLYSFGSNDNKGKVIREYYPNLKMIQRSYQNDNTPFNTYSFSLTTKVEQSENVTIIGKASIDIYDDIVLNDNFINQFGFVIEIKSYHVAITYLKYIDHCRRHQKSLLNLYCRGCEGKKISNIMIKMLKTFED</sequence>
<proteinExistence type="predicted"/>
<accession>A0A1D3LB51</accession>
<reference evidence="3 4" key="1">
    <citation type="submission" date="2016-08" db="EMBL/GenBank/DDBJ databases">
        <authorList>
            <consortium name="Pathogen Informatics"/>
        </authorList>
    </citation>
    <scope>NUCLEOTIDE SEQUENCE [LARGE SCALE GENOMIC DNA]</scope>
    <source>
        <strain evidence="3 4">DK</strain>
    </source>
</reference>